<keyword evidence="6" id="KW-0813">Transport</keyword>
<evidence type="ECO:0000256" key="13">
    <source>
        <dbReference type="ARBA" id="ARBA00022989"/>
    </source>
</evidence>
<evidence type="ECO:0000256" key="9">
    <source>
        <dbReference type="ARBA" id="ARBA00022741"/>
    </source>
</evidence>
<keyword evidence="11" id="KW-0067">ATP-binding</keyword>
<dbReference type="GO" id="GO:0005524">
    <property type="term" value="F:ATP binding"/>
    <property type="evidence" value="ECO:0007669"/>
    <property type="project" value="UniProtKB-KW"/>
</dbReference>
<evidence type="ECO:0000256" key="2">
    <source>
        <dbReference type="ARBA" id="ARBA00004304"/>
    </source>
</evidence>
<comment type="subcellular location">
    <subcellularLocation>
        <location evidence="2">Mitochondrion membrane</location>
        <topology evidence="2">Single-pass membrane protein</topology>
    </subcellularLocation>
</comment>
<keyword evidence="9" id="KW-0547">Nucleotide-binding</keyword>
<keyword evidence="12" id="KW-1278">Translocase</keyword>
<gene>
    <name evidence="22" type="primary">atp8-a</name>
    <name evidence="23" type="synonym">atp8-b</name>
    <name evidence="24" type="synonym">atp8-c</name>
</gene>
<keyword evidence="7" id="KW-0138">CF(0)</keyword>
<evidence type="ECO:0000256" key="1">
    <source>
        <dbReference type="ARBA" id="ARBA00003096"/>
    </source>
</evidence>
<dbReference type="GO" id="GO:0006754">
    <property type="term" value="P:ATP biosynthetic process"/>
    <property type="evidence" value="ECO:0007669"/>
    <property type="project" value="UniProtKB-KW"/>
</dbReference>
<evidence type="ECO:0000259" key="21">
    <source>
        <dbReference type="Pfam" id="PF02326"/>
    </source>
</evidence>
<organism evidence="22">
    <name type="scientific">Silene conica</name>
    <name type="common">Striped corn catchfly</name>
    <name type="synonym">Pleconax conica</name>
    <dbReference type="NCBI Taxonomy" id="39875"/>
    <lineage>
        <taxon>Eukaryota</taxon>
        <taxon>Viridiplantae</taxon>
        <taxon>Streptophyta</taxon>
        <taxon>Embryophyta</taxon>
        <taxon>Tracheophyta</taxon>
        <taxon>Spermatophyta</taxon>
        <taxon>Magnoliopsida</taxon>
        <taxon>eudicotyledons</taxon>
        <taxon>Gunneridae</taxon>
        <taxon>Pentapetalae</taxon>
        <taxon>Caryophyllales</taxon>
        <taxon>Caryophyllaceae</taxon>
        <taxon>Sileneae</taxon>
        <taxon>Silene</taxon>
        <taxon>Silene subgen. Behenantha</taxon>
        <taxon>Silene sect. Conoimorpha</taxon>
    </lineage>
</organism>
<evidence type="ECO:0000313" key="23">
    <source>
        <dbReference type="EMBL" id="AEO21079.1"/>
    </source>
</evidence>
<dbReference type="EMBL" id="JF750610">
    <property type="protein sequence ID" value="AEO21081.1"/>
    <property type="molecule type" value="Genomic_DNA"/>
</dbReference>
<dbReference type="GO" id="GO:0045259">
    <property type="term" value="C:proton-transporting ATP synthase complex"/>
    <property type="evidence" value="ECO:0007669"/>
    <property type="project" value="UniProtKB-KW"/>
</dbReference>
<evidence type="ECO:0000256" key="11">
    <source>
        <dbReference type="ARBA" id="ARBA00022840"/>
    </source>
</evidence>
<name>G8E8V9_SILCO</name>
<keyword evidence="16 20" id="KW-0472">Membrane</keyword>
<comment type="subunit">
    <text evidence="4">F-type ATPases have 2 components, CF(1) - the catalytic core - and CF(0) - the membrane proton channel. CF(1) has five subunits: alpha(3), beta(3), gamma(1), delta(1), epsilon(1). CF(0) has three main subunits: a, b and c.</text>
</comment>
<sequence>MPQLDQFTYFTQFFWSCVFFFGFYVLICNDRDGFLGICRILKLRNKLLSEESNKVLAVDLLPERAEEALLRKGFHTGSAYMYSTLSSASQWCQAADFFGKKTESTLISSFGEILGAGALEGRIQKEVLESAYSPALWECLSRGGLAEKNDITLVLYLNAQKS</sequence>
<dbReference type="InterPro" id="IPR044975">
    <property type="entry name" value="YMF19-like"/>
</dbReference>
<comment type="similarity">
    <text evidence="3">Belongs to the ATPase protein YMF19 family.</text>
</comment>
<evidence type="ECO:0000256" key="5">
    <source>
        <dbReference type="ARBA" id="ARBA00012473"/>
    </source>
</evidence>
<comment type="function">
    <text evidence="1">This is one of the chains of the nonenzymatic component (CF(0) subunit) of the mitochondrial ATPase complex.</text>
</comment>
<evidence type="ECO:0000256" key="12">
    <source>
        <dbReference type="ARBA" id="ARBA00022967"/>
    </source>
</evidence>
<evidence type="ECO:0000256" key="18">
    <source>
        <dbReference type="ARBA" id="ARBA00030649"/>
    </source>
</evidence>
<evidence type="ECO:0000256" key="14">
    <source>
        <dbReference type="ARBA" id="ARBA00023065"/>
    </source>
</evidence>
<comment type="catalytic activity">
    <reaction evidence="19">
        <text>ATP + H2O + 4 H(+)(in) = ADP + phosphate + 5 H(+)(out)</text>
        <dbReference type="Rhea" id="RHEA:57720"/>
        <dbReference type="ChEBI" id="CHEBI:15377"/>
        <dbReference type="ChEBI" id="CHEBI:15378"/>
        <dbReference type="ChEBI" id="CHEBI:30616"/>
        <dbReference type="ChEBI" id="CHEBI:43474"/>
        <dbReference type="ChEBI" id="CHEBI:456216"/>
        <dbReference type="EC" id="7.1.2.2"/>
    </reaction>
</comment>
<keyword evidence="8 20" id="KW-0812">Transmembrane</keyword>
<evidence type="ECO:0000256" key="10">
    <source>
        <dbReference type="ARBA" id="ARBA00022781"/>
    </source>
</evidence>
<feature type="domain" description="ATP synthase YMF19-like N-terminal" evidence="21">
    <location>
        <begin position="2"/>
        <end position="84"/>
    </location>
</feature>
<keyword evidence="10" id="KW-0375">Hydrogen ion transport</keyword>
<reference evidence="22" key="1">
    <citation type="journal article" date="2012" name="PLoS Biol.">
        <title>Rapid evolution of enormous, multichromosomal genomes in flowering plant mitochondria with exceptionally high mutation rates.</title>
        <authorList>
            <person name="Sloan D.B."/>
            <person name="Alverson A.J."/>
            <person name="Chuckalovcak J.P."/>
            <person name="Wu M."/>
            <person name="McCauley D.E."/>
            <person name="Palmer J.D."/>
            <person name="Taylor D.R."/>
        </authorList>
    </citation>
    <scope>NUCLEOTIDE SEQUENCE</scope>
    <source>
        <strain evidence="22">ABR</strain>
    </source>
</reference>
<keyword evidence="17" id="KW-0066">ATP synthesis</keyword>
<evidence type="ECO:0000256" key="6">
    <source>
        <dbReference type="ARBA" id="ARBA00022448"/>
    </source>
</evidence>
<dbReference type="GO" id="GO:0031966">
    <property type="term" value="C:mitochondrial membrane"/>
    <property type="evidence" value="ECO:0007669"/>
    <property type="project" value="UniProtKB-SubCell"/>
</dbReference>
<accession>G8E8V9</accession>
<evidence type="ECO:0000256" key="19">
    <source>
        <dbReference type="ARBA" id="ARBA00048383"/>
    </source>
</evidence>
<dbReference type="InterPro" id="IPR003319">
    <property type="entry name" value="YMF19-like_N"/>
</dbReference>
<evidence type="ECO:0000256" key="20">
    <source>
        <dbReference type="SAM" id="Phobius"/>
    </source>
</evidence>
<keyword evidence="14" id="KW-0406">Ion transport</keyword>
<protein>
    <recommendedName>
        <fullName evidence="5">H(+)-transporting two-sector ATPase</fullName>
        <ecNumber evidence="5">7.1.2.2</ecNumber>
    </recommendedName>
    <alternativeName>
        <fullName evidence="18">Mitochondrial protein YMF19</fullName>
    </alternativeName>
</protein>
<evidence type="ECO:0000313" key="22">
    <source>
        <dbReference type="EMBL" id="AEO21064.1"/>
    </source>
</evidence>
<keyword evidence="15 22" id="KW-0496">Mitochondrion</keyword>
<evidence type="ECO:0000256" key="17">
    <source>
        <dbReference type="ARBA" id="ARBA00023310"/>
    </source>
</evidence>
<dbReference type="EMBL" id="JF750546">
    <property type="protein sequence ID" value="AEO21064.1"/>
    <property type="molecule type" value="Genomic_DNA"/>
</dbReference>
<dbReference type="EMBL" id="JF750606">
    <property type="protein sequence ID" value="AEO21079.1"/>
    <property type="molecule type" value="Genomic_DNA"/>
</dbReference>
<evidence type="ECO:0000256" key="3">
    <source>
        <dbReference type="ARBA" id="ARBA00010946"/>
    </source>
</evidence>
<evidence type="ECO:0000256" key="16">
    <source>
        <dbReference type="ARBA" id="ARBA00023136"/>
    </source>
</evidence>
<dbReference type="GO" id="GO:1902600">
    <property type="term" value="P:proton transmembrane transport"/>
    <property type="evidence" value="ECO:0007669"/>
    <property type="project" value="UniProtKB-KW"/>
</dbReference>
<evidence type="ECO:0000256" key="4">
    <source>
        <dbReference type="ARBA" id="ARBA00011648"/>
    </source>
</evidence>
<evidence type="ECO:0000256" key="7">
    <source>
        <dbReference type="ARBA" id="ARBA00022547"/>
    </source>
</evidence>
<evidence type="ECO:0000256" key="8">
    <source>
        <dbReference type="ARBA" id="ARBA00022692"/>
    </source>
</evidence>
<evidence type="ECO:0000313" key="24">
    <source>
        <dbReference type="EMBL" id="AEO21081.1"/>
    </source>
</evidence>
<keyword evidence="13 20" id="KW-1133">Transmembrane helix</keyword>
<dbReference type="PANTHER" id="PTHR36816">
    <property type="entry name" value="ATP SYNTHASE PROTEIN YMF19"/>
    <property type="match status" value="1"/>
</dbReference>
<dbReference type="PANTHER" id="PTHR36816:SF1">
    <property type="entry name" value="ATP SYNTHASE PROTEIN YMF19"/>
    <property type="match status" value="1"/>
</dbReference>
<dbReference type="AlphaFoldDB" id="G8E8V9"/>
<geneLocation type="mitochondrion" evidence="22"/>
<evidence type="ECO:0000256" key="15">
    <source>
        <dbReference type="ARBA" id="ARBA00023128"/>
    </source>
</evidence>
<proteinExistence type="inferred from homology"/>
<dbReference type="Pfam" id="PF02326">
    <property type="entry name" value="YMF19"/>
    <property type="match status" value="1"/>
</dbReference>
<feature type="transmembrane region" description="Helical" evidence="20">
    <location>
        <begin position="6"/>
        <end position="27"/>
    </location>
</feature>
<dbReference type="EC" id="7.1.2.2" evidence="5"/>